<dbReference type="AlphaFoldDB" id="W1P3S2"/>
<dbReference type="Gramene" id="ERN02284">
    <property type="protein sequence ID" value="ERN02284"/>
    <property type="gene ID" value="AMTR_s00084p00055530"/>
</dbReference>
<feature type="compositionally biased region" description="Basic and acidic residues" evidence="1">
    <location>
        <begin position="1"/>
        <end position="24"/>
    </location>
</feature>
<protein>
    <submittedName>
        <fullName evidence="2">Uncharacterized protein</fullName>
    </submittedName>
</protein>
<feature type="region of interest" description="Disordered" evidence="1">
    <location>
        <begin position="1"/>
        <end position="51"/>
    </location>
</feature>
<organism evidence="2 3">
    <name type="scientific">Amborella trichopoda</name>
    <dbReference type="NCBI Taxonomy" id="13333"/>
    <lineage>
        <taxon>Eukaryota</taxon>
        <taxon>Viridiplantae</taxon>
        <taxon>Streptophyta</taxon>
        <taxon>Embryophyta</taxon>
        <taxon>Tracheophyta</taxon>
        <taxon>Spermatophyta</taxon>
        <taxon>Magnoliopsida</taxon>
        <taxon>Amborellales</taxon>
        <taxon>Amborellaceae</taxon>
        <taxon>Amborella</taxon>
    </lineage>
</organism>
<dbReference type="EMBL" id="KI394648">
    <property type="protein sequence ID" value="ERN02284.1"/>
    <property type="molecule type" value="Genomic_DNA"/>
</dbReference>
<dbReference type="Proteomes" id="UP000017836">
    <property type="component" value="Unassembled WGS sequence"/>
</dbReference>
<gene>
    <name evidence="2" type="ORF">AMTR_s00084p00055530</name>
</gene>
<evidence type="ECO:0000256" key="1">
    <source>
        <dbReference type="SAM" id="MobiDB-lite"/>
    </source>
</evidence>
<dbReference type="HOGENOM" id="CLU_3109120_0_0_1"/>
<accession>W1P3S2</accession>
<reference evidence="3" key="1">
    <citation type="journal article" date="2013" name="Science">
        <title>The Amborella genome and the evolution of flowering plants.</title>
        <authorList>
            <consortium name="Amborella Genome Project"/>
        </authorList>
    </citation>
    <scope>NUCLEOTIDE SEQUENCE [LARGE SCALE GENOMIC DNA]</scope>
</reference>
<proteinExistence type="predicted"/>
<evidence type="ECO:0000313" key="2">
    <source>
        <dbReference type="EMBL" id="ERN02284.1"/>
    </source>
</evidence>
<sequence>MAIEGEKSHTESRGDGVRGEERPTTKRGATKVGARRREEYSRSGRMVVGAG</sequence>
<evidence type="ECO:0000313" key="3">
    <source>
        <dbReference type="Proteomes" id="UP000017836"/>
    </source>
</evidence>
<name>W1P3S2_AMBTC</name>
<keyword evidence="3" id="KW-1185">Reference proteome</keyword>